<feature type="region of interest" description="Disordered" evidence="1">
    <location>
        <begin position="1"/>
        <end position="36"/>
    </location>
</feature>
<dbReference type="AlphaFoldDB" id="A0AAV5S606"/>
<dbReference type="Proteomes" id="UP001377567">
    <property type="component" value="Unassembled WGS sequence"/>
</dbReference>
<feature type="compositionally biased region" description="Polar residues" evidence="1">
    <location>
        <begin position="177"/>
        <end position="186"/>
    </location>
</feature>
<proteinExistence type="predicted"/>
<feature type="compositionally biased region" description="Polar residues" evidence="1">
    <location>
        <begin position="16"/>
        <end position="36"/>
    </location>
</feature>
<keyword evidence="3" id="KW-1185">Reference proteome</keyword>
<comment type="caution">
    <text evidence="2">The sequence shown here is derived from an EMBL/GenBank/DDBJ whole genome shotgun (WGS) entry which is preliminary data.</text>
</comment>
<feature type="compositionally biased region" description="Polar residues" evidence="1">
    <location>
        <begin position="503"/>
        <end position="514"/>
    </location>
</feature>
<feature type="compositionally biased region" description="Basic residues" evidence="1">
    <location>
        <begin position="892"/>
        <end position="904"/>
    </location>
</feature>
<feature type="region of interest" description="Disordered" evidence="1">
    <location>
        <begin position="864"/>
        <end position="904"/>
    </location>
</feature>
<feature type="region of interest" description="Disordered" evidence="1">
    <location>
        <begin position="177"/>
        <end position="225"/>
    </location>
</feature>
<accession>A0AAV5S606</accession>
<feature type="region of interest" description="Disordered" evidence="1">
    <location>
        <begin position="66"/>
        <end position="90"/>
    </location>
</feature>
<feature type="compositionally biased region" description="Polar residues" evidence="1">
    <location>
        <begin position="204"/>
        <end position="216"/>
    </location>
</feature>
<reference evidence="2 3" key="1">
    <citation type="journal article" date="2023" name="Elife">
        <title>Identification of key yeast species and microbe-microbe interactions impacting larval growth of Drosophila in the wild.</title>
        <authorList>
            <person name="Mure A."/>
            <person name="Sugiura Y."/>
            <person name="Maeda R."/>
            <person name="Honda K."/>
            <person name="Sakurai N."/>
            <person name="Takahashi Y."/>
            <person name="Watada M."/>
            <person name="Katoh T."/>
            <person name="Gotoh A."/>
            <person name="Gotoh Y."/>
            <person name="Taniguchi I."/>
            <person name="Nakamura K."/>
            <person name="Hayashi T."/>
            <person name="Katayama T."/>
            <person name="Uemura T."/>
            <person name="Hattori Y."/>
        </authorList>
    </citation>
    <scope>NUCLEOTIDE SEQUENCE [LARGE SCALE GENOMIC DNA]</scope>
    <source>
        <strain evidence="2 3">KH-74</strain>
    </source>
</reference>
<dbReference type="EMBL" id="BTGD01000025">
    <property type="protein sequence ID" value="GMM58466.1"/>
    <property type="molecule type" value="Genomic_DNA"/>
</dbReference>
<sequence>MTTYQGSPRKGHRRSGTFQLSRNSKTLASPYNNQNDEMSKYLDSRVQLRPHQLPMKNDTPYKIKSAVNDNRSQVRFSIPDPSQQEEDDDRSYISISNSPQKIVFPREADDSVVIENDNQSSVYSSRIVSSDSNNPLHSNNTRSLKKKLNLVDLQSKVMVDVPVDIWKYHKHHIGANSSLSEPAAQTSHRKTQSMHAISNPYKENYTNESDLGSTQNEEWKPSHNRSKSLQSIIAETVKAYNNDSPGHQNENVSQSSFNETVSTISPLNIQQTARDSKFSKKHDLFLTSESPLNKYKVSVPLEINLPPYLSPHNKQKNSKRNSLVYDGNGYSVYDEEMDPPFVENEHEPSEESTSILESLLGEDSLPYADNEVSIDVGEKSTADADKFLGIDQDANVNLKLQYRNIRDKSAPLPSLPDIPREKEIPAVIVHPPKRESQLLSPQRPESNENKALEILATPSKNIVIPNLEDETYQTPKNPSTSGSLQFFDKFEPLANNQSDKDSTTTQSGKSQGELNMSFKFPYNSTGNAATTIHISNPIDDDFVKIAPPSADRTFETRRQRLLQNQSTASSPVHKMGHAHRRTKSVHNIDFATLATGIEKKDLLDATSTPPRIVDKPGCPPSQYMPDIPSTDQTHTPSVTLSPPMDKTEESIVLLSERVLSPVAKTDSPSNVRPLSSFQSFNNPVTERTVDAIRSHGAIDISKEMAENRILPNNIFNTLSPRRILSNNGSTQSSSVTSYTNSQFSRNSYNTNSTDVIEIEQEYLPELLKKGNHYNQPVSPPEDVDVSQDQSLEIIKEVKNGKEVEVIILDDSDTDQQFKPKKTKPKRQLRASRKQTYDSLLTMCDDTASQAKDIIYRLVSETDPLSVDETSEKSPIIPKNIGTPDNQRDRYLKKFNRTIKVKPSK</sequence>
<feature type="region of interest" description="Disordered" evidence="1">
    <location>
        <begin position="494"/>
        <end position="515"/>
    </location>
</feature>
<organism evidence="2 3">
    <name type="scientific">Maudiozyma humilis</name>
    <name type="common">Sour dough yeast</name>
    <name type="synonym">Kazachstania humilis</name>
    <dbReference type="NCBI Taxonomy" id="51915"/>
    <lineage>
        <taxon>Eukaryota</taxon>
        <taxon>Fungi</taxon>
        <taxon>Dikarya</taxon>
        <taxon>Ascomycota</taxon>
        <taxon>Saccharomycotina</taxon>
        <taxon>Saccharomycetes</taxon>
        <taxon>Saccharomycetales</taxon>
        <taxon>Saccharomycetaceae</taxon>
        <taxon>Maudiozyma</taxon>
    </lineage>
</organism>
<evidence type="ECO:0000313" key="3">
    <source>
        <dbReference type="Proteomes" id="UP001377567"/>
    </source>
</evidence>
<protein>
    <submittedName>
        <fullName evidence="2">Fir1 protein</fullName>
    </submittedName>
</protein>
<gene>
    <name evidence="2" type="ORF">DAKH74_050830</name>
</gene>
<evidence type="ECO:0000256" key="1">
    <source>
        <dbReference type="SAM" id="MobiDB-lite"/>
    </source>
</evidence>
<name>A0AAV5S606_MAUHU</name>
<evidence type="ECO:0000313" key="2">
    <source>
        <dbReference type="EMBL" id="GMM58466.1"/>
    </source>
</evidence>